<evidence type="ECO:0000313" key="1">
    <source>
        <dbReference type="EMBL" id="CAD0198392.1"/>
    </source>
</evidence>
<dbReference type="EMBL" id="LR824011">
    <property type="protein sequence ID" value="CAD0198392.1"/>
    <property type="molecule type" value="Genomic_DNA"/>
</dbReference>
<dbReference type="AlphaFoldDB" id="A0A9N8L2X7"/>
<evidence type="ECO:0000313" key="2">
    <source>
        <dbReference type="Proteomes" id="UP001154114"/>
    </source>
</evidence>
<keyword evidence="2" id="KW-1185">Reference proteome</keyword>
<dbReference type="Proteomes" id="UP001154114">
    <property type="component" value="Chromosome 8"/>
</dbReference>
<accession>A0A9N8L2X7</accession>
<name>A0A9N8L2X7_CHRIL</name>
<proteinExistence type="predicted"/>
<gene>
    <name evidence="1" type="ORF">CINC_LOCUS12665</name>
</gene>
<reference evidence="1" key="1">
    <citation type="submission" date="2021-12" db="EMBL/GenBank/DDBJ databases">
        <authorList>
            <person name="King R."/>
        </authorList>
    </citation>
    <scope>NUCLEOTIDE SEQUENCE</scope>
</reference>
<protein>
    <submittedName>
        <fullName evidence="1">Uncharacterized protein</fullName>
    </submittedName>
</protein>
<organism evidence="1 2">
    <name type="scientific">Chrysodeixis includens</name>
    <name type="common">Soybean looper</name>
    <name type="synonym">Pseudoplusia includens</name>
    <dbReference type="NCBI Taxonomy" id="689277"/>
    <lineage>
        <taxon>Eukaryota</taxon>
        <taxon>Metazoa</taxon>
        <taxon>Ecdysozoa</taxon>
        <taxon>Arthropoda</taxon>
        <taxon>Hexapoda</taxon>
        <taxon>Insecta</taxon>
        <taxon>Pterygota</taxon>
        <taxon>Neoptera</taxon>
        <taxon>Endopterygota</taxon>
        <taxon>Lepidoptera</taxon>
        <taxon>Glossata</taxon>
        <taxon>Ditrysia</taxon>
        <taxon>Noctuoidea</taxon>
        <taxon>Noctuidae</taxon>
        <taxon>Plusiinae</taxon>
        <taxon>Chrysodeixis</taxon>
    </lineage>
</organism>
<sequence>MVFISHFECLVEIKPSLRHLIIIYSDYMIYLINCNSTWQMKTDYFVKRGEFCTSVRSLSRFDFQESSSWPSTDHTQVIQSAVLLDVSTKHSRIAAVFGVTPHRC</sequence>